<name>A0A2G2Z5K4_CAPAN</name>
<accession>A0A2G2Z5K4</accession>
<sequence length="74" mass="7474">MVAVAEVVSGALALAGGSGEVSIRIIGAGDQKHDKVGTVLSTPGVGTLREADEQNEVFGRPISRSMSAPSVRAL</sequence>
<evidence type="ECO:0000313" key="1">
    <source>
        <dbReference type="EMBL" id="PHT77298.1"/>
    </source>
</evidence>
<reference evidence="1 2" key="1">
    <citation type="journal article" date="2014" name="Nat. Genet.">
        <title>Genome sequence of the hot pepper provides insights into the evolution of pungency in Capsicum species.</title>
        <authorList>
            <person name="Kim S."/>
            <person name="Park M."/>
            <person name="Yeom S.I."/>
            <person name="Kim Y.M."/>
            <person name="Lee J.M."/>
            <person name="Lee H.A."/>
            <person name="Seo E."/>
            <person name="Choi J."/>
            <person name="Cheong K."/>
            <person name="Kim K.T."/>
            <person name="Jung K."/>
            <person name="Lee G.W."/>
            <person name="Oh S.K."/>
            <person name="Bae C."/>
            <person name="Kim S.B."/>
            <person name="Lee H.Y."/>
            <person name="Kim S.Y."/>
            <person name="Kim M.S."/>
            <person name="Kang B.C."/>
            <person name="Jo Y.D."/>
            <person name="Yang H.B."/>
            <person name="Jeong H.J."/>
            <person name="Kang W.H."/>
            <person name="Kwon J.K."/>
            <person name="Shin C."/>
            <person name="Lim J.Y."/>
            <person name="Park J.H."/>
            <person name="Huh J.H."/>
            <person name="Kim J.S."/>
            <person name="Kim B.D."/>
            <person name="Cohen O."/>
            <person name="Paran I."/>
            <person name="Suh M.C."/>
            <person name="Lee S.B."/>
            <person name="Kim Y.K."/>
            <person name="Shin Y."/>
            <person name="Noh S.J."/>
            <person name="Park J."/>
            <person name="Seo Y.S."/>
            <person name="Kwon S.Y."/>
            <person name="Kim H.A."/>
            <person name="Park J.M."/>
            <person name="Kim H.J."/>
            <person name="Choi S.B."/>
            <person name="Bosland P.W."/>
            <person name="Reeves G."/>
            <person name="Jo S.H."/>
            <person name="Lee B.W."/>
            <person name="Cho H.T."/>
            <person name="Choi H.S."/>
            <person name="Lee M.S."/>
            <person name="Yu Y."/>
            <person name="Do Choi Y."/>
            <person name="Park B.S."/>
            <person name="van Deynze A."/>
            <person name="Ashrafi H."/>
            <person name="Hill T."/>
            <person name="Kim W.T."/>
            <person name="Pai H.S."/>
            <person name="Ahn H.K."/>
            <person name="Yeam I."/>
            <person name="Giovannoni J.J."/>
            <person name="Rose J.K."/>
            <person name="Sorensen I."/>
            <person name="Lee S.J."/>
            <person name="Kim R.W."/>
            <person name="Choi I.Y."/>
            <person name="Choi B.S."/>
            <person name="Lim J.S."/>
            <person name="Lee Y.H."/>
            <person name="Choi D."/>
        </authorList>
    </citation>
    <scope>NUCLEOTIDE SEQUENCE [LARGE SCALE GENOMIC DNA]</scope>
    <source>
        <strain evidence="2">cv. CM334</strain>
    </source>
</reference>
<evidence type="ECO:0000313" key="2">
    <source>
        <dbReference type="Proteomes" id="UP000222542"/>
    </source>
</evidence>
<reference evidence="1 2" key="2">
    <citation type="journal article" date="2017" name="Genome Biol.">
        <title>New reference genome sequences of hot pepper reveal the massive evolution of plant disease-resistance genes by retroduplication.</title>
        <authorList>
            <person name="Kim S."/>
            <person name="Park J."/>
            <person name="Yeom S.I."/>
            <person name="Kim Y.M."/>
            <person name="Seo E."/>
            <person name="Kim K.T."/>
            <person name="Kim M.S."/>
            <person name="Lee J.M."/>
            <person name="Cheong K."/>
            <person name="Shin H.S."/>
            <person name="Kim S.B."/>
            <person name="Han K."/>
            <person name="Lee J."/>
            <person name="Park M."/>
            <person name="Lee H.A."/>
            <person name="Lee H.Y."/>
            <person name="Lee Y."/>
            <person name="Oh S."/>
            <person name="Lee J.H."/>
            <person name="Choi E."/>
            <person name="Choi E."/>
            <person name="Lee S.E."/>
            <person name="Jeon J."/>
            <person name="Kim H."/>
            <person name="Choi G."/>
            <person name="Song H."/>
            <person name="Lee J."/>
            <person name="Lee S.C."/>
            <person name="Kwon J.K."/>
            <person name="Lee H.Y."/>
            <person name="Koo N."/>
            <person name="Hong Y."/>
            <person name="Kim R.W."/>
            <person name="Kang W.H."/>
            <person name="Huh J.H."/>
            <person name="Kang B.C."/>
            <person name="Yang T.J."/>
            <person name="Lee Y.H."/>
            <person name="Bennetzen J.L."/>
            <person name="Choi D."/>
        </authorList>
    </citation>
    <scope>NUCLEOTIDE SEQUENCE [LARGE SCALE GENOMIC DNA]</scope>
    <source>
        <strain evidence="2">cv. CM334</strain>
    </source>
</reference>
<protein>
    <submittedName>
        <fullName evidence="1">Uncharacterized protein</fullName>
    </submittedName>
</protein>
<gene>
    <name evidence="1" type="ORF">T459_20820</name>
</gene>
<organism evidence="1 2">
    <name type="scientific">Capsicum annuum</name>
    <name type="common">Capsicum pepper</name>
    <dbReference type="NCBI Taxonomy" id="4072"/>
    <lineage>
        <taxon>Eukaryota</taxon>
        <taxon>Viridiplantae</taxon>
        <taxon>Streptophyta</taxon>
        <taxon>Embryophyta</taxon>
        <taxon>Tracheophyta</taxon>
        <taxon>Spermatophyta</taxon>
        <taxon>Magnoliopsida</taxon>
        <taxon>eudicotyledons</taxon>
        <taxon>Gunneridae</taxon>
        <taxon>Pentapetalae</taxon>
        <taxon>asterids</taxon>
        <taxon>lamiids</taxon>
        <taxon>Solanales</taxon>
        <taxon>Solanaceae</taxon>
        <taxon>Solanoideae</taxon>
        <taxon>Capsiceae</taxon>
        <taxon>Capsicum</taxon>
    </lineage>
</organism>
<comment type="caution">
    <text evidence="1">The sequence shown here is derived from an EMBL/GenBank/DDBJ whole genome shotgun (WGS) entry which is preliminary data.</text>
</comment>
<keyword evidence="2" id="KW-1185">Reference proteome</keyword>
<dbReference type="AlphaFoldDB" id="A0A2G2Z5K4"/>
<dbReference type="EMBL" id="AYRZ02000007">
    <property type="protein sequence ID" value="PHT77298.1"/>
    <property type="molecule type" value="Genomic_DNA"/>
</dbReference>
<dbReference type="Gramene" id="PHT77298">
    <property type="protein sequence ID" value="PHT77298"/>
    <property type="gene ID" value="T459_20820"/>
</dbReference>
<proteinExistence type="predicted"/>
<dbReference type="Proteomes" id="UP000222542">
    <property type="component" value="Unassembled WGS sequence"/>
</dbReference>